<dbReference type="CDD" id="cd02510">
    <property type="entry name" value="pp-GalNAc-T"/>
    <property type="match status" value="1"/>
</dbReference>
<evidence type="ECO:0000256" key="13">
    <source>
        <dbReference type="ARBA" id="ARBA00023136"/>
    </source>
</evidence>
<accession>A0A1V9X2Q3</accession>
<keyword evidence="6 17" id="KW-0808">Transferase</keyword>
<dbReference type="FunFam" id="3.90.550.10:FF:000053">
    <property type="entry name" value="Polypeptide N-acetylgalactosaminyltransferase"/>
    <property type="match status" value="1"/>
</dbReference>
<dbReference type="InterPro" id="IPR045885">
    <property type="entry name" value="GalNAc-T"/>
</dbReference>
<evidence type="ECO:0000256" key="10">
    <source>
        <dbReference type="ARBA" id="ARBA00022968"/>
    </source>
</evidence>
<evidence type="ECO:0000256" key="1">
    <source>
        <dbReference type="ARBA" id="ARBA00001936"/>
    </source>
</evidence>
<dbReference type="FunCoup" id="A0A1V9X2Q3">
    <property type="interactions" value="985"/>
</dbReference>
<dbReference type="EMBL" id="MNPL01027822">
    <property type="protein sequence ID" value="OQR67671.1"/>
    <property type="molecule type" value="Genomic_DNA"/>
</dbReference>
<comment type="subcellular location">
    <subcellularLocation>
        <location evidence="2 17">Golgi apparatus membrane</location>
        <topology evidence="2 17">Single-pass type II membrane protein</topology>
    </subcellularLocation>
</comment>
<dbReference type="PROSITE" id="PS50231">
    <property type="entry name" value="RICIN_B_LECTIN"/>
    <property type="match status" value="1"/>
</dbReference>
<evidence type="ECO:0000256" key="14">
    <source>
        <dbReference type="ARBA" id="ARBA00023157"/>
    </source>
</evidence>
<comment type="caution">
    <text evidence="19">The sequence shown here is derived from an EMBL/GenBank/DDBJ whole genome shotgun (WGS) entry which is preliminary data.</text>
</comment>
<evidence type="ECO:0000256" key="5">
    <source>
        <dbReference type="ARBA" id="ARBA00022676"/>
    </source>
</evidence>
<dbReference type="InParanoid" id="A0A1V9X2Q3"/>
<dbReference type="GO" id="GO:0006493">
    <property type="term" value="P:protein O-linked glycosylation"/>
    <property type="evidence" value="ECO:0007669"/>
    <property type="project" value="TreeGrafter"/>
</dbReference>
<keyword evidence="14 17" id="KW-1015">Disulfide bond</keyword>
<dbReference type="GO" id="GO:0046872">
    <property type="term" value="F:metal ion binding"/>
    <property type="evidence" value="ECO:0007669"/>
    <property type="project" value="UniProtKB-KW"/>
</dbReference>
<dbReference type="AlphaFoldDB" id="A0A1V9X2Q3"/>
<keyword evidence="13" id="KW-0472">Membrane</keyword>
<dbReference type="UniPathway" id="UPA00378"/>
<dbReference type="InterPro" id="IPR000772">
    <property type="entry name" value="Ricin_B_lectin"/>
</dbReference>
<dbReference type="Pfam" id="PF00652">
    <property type="entry name" value="Ricin_B_lectin"/>
    <property type="match status" value="1"/>
</dbReference>
<evidence type="ECO:0000256" key="12">
    <source>
        <dbReference type="ARBA" id="ARBA00023034"/>
    </source>
</evidence>
<comment type="similarity">
    <text evidence="4 17">Belongs to the glycosyltransferase 2 family. GalNAc-T subfamily.</text>
</comment>
<evidence type="ECO:0000256" key="7">
    <source>
        <dbReference type="ARBA" id="ARBA00022692"/>
    </source>
</evidence>
<keyword evidence="7" id="KW-0812">Transmembrane</keyword>
<evidence type="ECO:0000256" key="17">
    <source>
        <dbReference type="RuleBase" id="RU361242"/>
    </source>
</evidence>
<dbReference type="PANTHER" id="PTHR11675:SF68">
    <property type="entry name" value="N-ACETYLGALACTOSAMINYLTRANSFERASE 7"/>
    <property type="match status" value="1"/>
</dbReference>
<evidence type="ECO:0000313" key="19">
    <source>
        <dbReference type="EMBL" id="OQR67671.1"/>
    </source>
</evidence>
<keyword evidence="20" id="KW-1185">Reference proteome</keyword>
<dbReference type="SUPFAM" id="SSF50370">
    <property type="entry name" value="Ricin B-like lectins"/>
    <property type="match status" value="1"/>
</dbReference>
<feature type="domain" description="Ricin B lectin" evidence="18">
    <location>
        <begin position="481"/>
        <end position="596"/>
    </location>
</feature>
<comment type="pathway">
    <text evidence="3 17">Protein modification; protein glycosylation.</text>
</comment>
<dbReference type="SUPFAM" id="SSF53448">
    <property type="entry name" value="Nucleotide-diphospho-sugar transferases"/>
    <property type="match status" value="1"/>
</dbReference>
<keyword evidence="16 17" id="KW-0464">Manganese</keyword>
<dbReference type="EC" id="2.4.1.-" evidence="17"/>
<dbReference type="Pfam" id="PF00535">
    <property type="entry name" value="Glycos_transf_2"/>
    <property type="match status" value="1"/>
</dbReference>
<keyword evidence="15" id="KW-0325">Glycoprotein</keyword>
<dbReference type="Gene3D" id="2.80.10.50">
    <property type="match status" value="1"/>
</dbReference>
<dbReference type="GO" id="GO:0000139">
    <property type="term" value="C:Golgi membrane"/>
    <property type="evidence" value="ECO:0007669"/>
    <property type="project" value="UniProtKB-SubCell"/>
</dbReference>
<keyword evidence="5 17" id="KW-0328">Glycosyltransferase</keyword>
<evidence type="ECO:0000256" key="9">
    <source>
        <dbReference type="ARBA" id="ARBA00022734"/>
    </source>
</evidence>
<dbReference type="Gene3D" id="3.90.550.10">
    <property type="entry name" value="Spore Coat Polysaccharide Biosynthesis Protein SpsA, Chain A"/>
    <property type="match status" value="1"/>
</dbReference>
<keyword evidence="12 17" id="KW-0333">Golgi apparatus</keyword>
<dbReference type="InterPro" id="IPR035992">
    <property type="entry name" value="Ricin_B-like_lectins"/>
</dbReference>
<keyword evidence="9 17" id="KW-0430">Lectin</keyword>
<protein>
    <recommendedName>
        <fullName evidence="17">Polypeptide N-acetylgalactosaminyltransferase</fullName>
        <ecNumber evidence="17">2.4.1.-</ecNumber>
    </recommendedName>
    <alternativeName>
        <fullName evidence="17">Protein-UDP acetylgalactosaminyltransferase</fullName>
    </alternativeName>
</protein>
<dbReference type="PANTHER" id="PTHR11675">
    <property type="entry name" value="N-ACETYLGALACTOSAMINYLTRANSFERASE"/>
    <property type="match status" value="1"/>
</dbReference>
<keyword evidence="11" id="KW-1133">Transmembrane helix</keyword>
<evidence type="ECO:0000256" key="2">
    <source>
        <dbReference type="ARBA" id="ARBA00004323"/>
    </source>
</evidence>
<reference evidence="19 20" key="1">
    <citation type="journal article" date="2017" name="Gigascience">
        <title>Draft genome of the honey bee ectoparasitic mite, Tropilaelaps mercedesae, is shaped by the parasitic life history.</title>
        <authorList>
            <person name="Dong X."/>
            <person name="Armstrong S.D."/>
            <person name="Xia D."/>
            <person name="Makepeace B.L."/>
            <person name="Darby A.C."/>
            <person name="Kadowaki T."/>
        </authorList>
    </citation>
    <scope>NUCLEOTIDE SEQUENCE [LARGE SCALE GENOMIC DNA]</scope>
    <source>
        <strain evidence="19">Wuxi-XJTLU</strain>
    </source>
</reference>
<dbReference type="GO" id="GO:0030246">
    <property type="term" value="F:carbohydrate binding"/>
    <property type="evidence" value="ECO:0007669"/>
    <property type="project" value="UniProtKB-KW"/>
</dbReference>
<evidence type="ECO:0000256" key="4">
    <source>
        <dbReference type="ARBA" id="ARBA00005680"/>
    </source>
</evidence>
<dbReference type="GO" id="GO:0004653">
    <property type="term" value="F:polypeptide N-acetylgalactosaminyltransferase activity"/>
    <property type="evidence" value="ECO:0007669"/>
    <property type="project" value="TreeGrafter"/>
</dbReference>
<dbReference type="InterPro" id="IPR001173">
    <property type="entry name" value="Glyco_trans_2-like"/>
</dbReference>
<evidence type="ECO:0000256" key="16">
    <source>
        <dbReference type="ARBA" id="ARBA00023211"/>
    </source>
</evidence>
<evidence type="ECO:0000313" key="20">
    <source>
        <dbReference type="Proteomes" id="UP000192247"/>
    </source>
</evidence>
<dbReference type="SMART" id="SM00458">
    <property type="entry name" value="RICIN"/>
    <property type="match status" value="1"/>
</dbReference>
<evidence type="ECO:0000256" key="11">
    <source>
        <dbReference type="ARBA" id="ARBA00022989"/>
    </source>
</evidence>
<keyword evidence="8" id="KW-0479">Metal-binding</keyword>
<keyword evidence="10" id="KW-0735">Signal-anchor</keyword>
<dbReference type="OrthoDB" id="6072411at2759"/>
<sequence length="599" mass="69089">MTPRLGRFVKLSLALIACVFFALVFLFPNPETNRVLRPGALELQEEQQQDHHYHRALESAGRPSGAAWVEDANELPVYKKGKLGNFEQVEKATTGPGEGGRPYVISGHAAEQQRLKSQYGMNMLVSDMLSPNRTVPDYRLDECRYWHYPETMPKASVIIVFHNEGLSVLMRTVHSVVNRSPRHFLHEVVLVDDFSDMKNLKRDLEVYVQGSFPRGLVRLVRNSERRGLIGSRSQGAEVATGEIIVFLDAHCEVGTNWLPPLLAPIKANRKTMTVPVIDGIDHENFEYRPVYHGRQHFRGIFEWGMLYKEIEIPELEVRRRKYHSEPYKSPTHAGGLFAMDRKYFLELGGYDPGLLVWGGENFELSFKIWQCGGQILWVPCSRVGHVYRGFMPYSFGDLANKRKGPLVTINYKRVVEVWFDEFKEYFYTREPMARYYDAGDLTAQLELKKRLQCRPFSWFMKEVAYDVLKHFPYLPRNSRWGHLKTELNSQCVDSMHAHPPSNAEVTFCHGGGGNQLFRLNLEGQLSVGERCVDANNENMFLTYCKLGTVNGSWSYDPNTNEMKHTKNGITRCLDYSENQLRLSKCVKSDRQKFNWEEIH</sequence>
<dbReference type="InterPro" id="IPR029044">
    <property type="entry name" value="Nucleotide-diphossugar_trans"/>
</dbReference>
<evidence type="ECO:0000259" key="18">
    <source>
        <dbReference type="SMART" id="SM00458"/>
    </source>
</evidence>
<proteinExistence type="inferred from homology"/>
<dbReference type="Proteomes" id="UP000192247">
    <property type="component" value="Unassembled WGS sequence"/>
</dbReference>
<evidence type="ECO:0000256" key="6">
    <source>
        <dbReference type="ARBA" id="ARBA00022679"/>
    </source>
</evidence>
<evidence type="ECO:0000256" key="3">
    <source>
        <dbReference type="ARBA" id="ARBA00004922"/>
    </source>
</evidence>
<evidence type="ECO:0000256" key="8">
    <source>
        <dbReference type="ARBA" id="ARBA00022723"/>
    </source>
</evidence>
<organism evidence="19 20">
    <name type="scientific">Tropilaelaps mercedesae</name>
    <dbReference type="NCBI Taxonomy" id="418985"/>
    <lineage>
        <taxon>Eukaryota</taxon>
        <taxon>Metazoa</taxon>
        <taxon>Ecdysozoa</taxon>
        <taxon>Arthropoda</taxon>
        <taxon>Chelicerata</taxon>
        <taxon>Arachnida</taxon>
        <taxon>Acari</taxon>
        <taxon>Parasitiformes</taxon>
        <taxon>Mesostigmata</taxon>
        <taxon>Gamasina</taxon>
        <taxon>Dermanyssoidea</taxon>
        <taxon>Laelapidae</taxon>
        <taxon>Tropilaelaps</taxon>
    </lineage>
</organism>
<name>A0A1V9X2Q3_9ACAR</name>
<dbReference type="STRING" id="418985.A0A1V9X2Q3"/>
<comment type="cofactor">
    <cofactor evidence="1 17">
        <name>Mn(2+)</name>
        <dbReference type="ChEBI" id="CHEBI:29035"/>
    </cofactor>
</comment>
<evidence type="ECO:0000256" key="15">
    <source>
        <dbReference type="ARBA" id="ARBA00023180"/>
    </source>
</evidence>
<gene>
    <name evidence="19" type="ORF">BIW11_02158</name>
</gene>